<evidence type="ECO:0000313" key="1">
    <source>
        <dbReference type="Proteomes" id="UP000887576"/>
    </source>
</evidence>
<accession>A0AC34RB34</accession>
<evidence type="ECO:0000313" key="2">
    <source>
        <dbReference type="WBParaSite" id="JU765_v2.g5176.t1"/>
    </source>
</evidence>
<proteinExistence type="predicted"/>
<dbReference type="Proteomes" id="UP000887576">
    <property type="component" value="Unplaced"/>
</dbReference>
<protein>
    <submittedName>
        <fullName evidence="2">VWFA domain-containing protein</fullName>
    </submittedName>
</protein>
<organism evidence="1 2">
    <name type="scientific">Panagrolaimus sp. JU765</name>
    <dbReference type="NCBI Taxonomy" id="591449"/>
    <lineage>
        <taxon>Eukaryota</taxon>
        <taxon>Metazoa</taxon>
        <taxon>Ecdysozoa</taxon>
        <taxon>Nematoda</taxon>
        <taxon>Chromadorea</taxon>
        <taxon>Rhabditida</taxon>
        <taxon>Tylenchina</taxon>
        <taxon>Panagrolaimomorpha</taxon>
        <taxon>Panagrolaimoidea</taxon>
        <taxon>Panagrolaimidae</taxon>
        <taxon>Panagrolaimus</taxon>
    </lineage>
</organism>
<name>A0AC34RB34_9BILA</name>
<dbReference type="WBParaSite" id="JU765_v2.g5176.t1">
    <property type="protein sequence ID" value="JU765_v2.g5176.t1"/>
    <property type="gene ID" value="JU765_v2.g5176"/>
</dbReference>
<sequence>MMKLLIGYTSPYPYTDTSPYPYSDSSPFPDTTPSPTFETTTEQYITSTQPVTQPPTTQEYITTTQFVQQSSTNIISTGYPCSGIIFVGEFTKILTNDSKAGFLRLAKSFSNQVSNLQFALSQFGTNVYRRLNLQNYTDFQQTVTTALQQYLQNDQPDGNLNYLGDALKTLNDFLMKYPQNKFAVLFMSELETMRDPSAARTYARQIIAANTNLYVLDYSTGVVPSIWTGLRPNHLLNGTNLTFDQIYSFFSGTLINDFYIQNC</sequence>
<reference evidence="2" key="1">
    <citation type="submission" date="2022-11" db="UniProtKB">
        <authorList>
            <consortium name="WormBaseParasite"/>
        </authorList>
    </citation>
    <scope>IDENTIFICATION</scope>
</reference>